<organism evidence="2 3">
    <name type="scientific">Phlebiopsis gigantea (strain 11061_1 CR5-6)</name>
    <name type="common">White-rot fungus</name>
    <name type="synonym">Peniophora gigantea</name>
    <dbReference type="NCBI Taxonomy" id="745531"/>
    <lineage>
        <taxon>Eukaryota</taxon>
        <taxon>Fungi</taxon>
        <taxon>Dikarya</taxon>
        <taxon>Basidiomycota</taxon>
        <taxon>Agaricomycotina</taxon>
        <taxon>Agaricomycetes</taxon>
        <taxon>Polyporales</taxon>
        <taxon>Phanerochaetaceae</taxon>
        <taxon>Phlebiopsis</taxon>
    </lineage>
</organism>
<feature type="region of interest" description="Disordered" evidence="1">
    <location>
        <begin position="1"/>
        <end position="55"/>
    </location>
</feature>
<dbReference type="Proteomes" id="UP000053257">
    <property type="component" value="Unassembled WGS sequence"/>
</dbReference>
<gene>
    <name evidence="2" type="ORF">PHLGIDRAFT_15915</name>
</gene>
<dbReference type="EMBL" id="KN840620">
    <property type="protein sequence ID" value="KIP03354.1"/>
    <property type="molecule type" value="Genomic_DNA"/>
</dbReference>
<sequence length="213" mass="22960">MRTPDSPTFHIRHLPKRIRQGTPTPRKPSLSSSDDTLVSDEPIRDNGKGKEVERWLHHVEASRSLPARAGANFAHDFPPPTPVCFEMDVDDDCISAATAGGSPSATYSDDEDVEGARSVADWGTPPPPGGGEDGDDDADSAASGSWGGSDSSWATTVRGGDSLGEWAIVAHPEWVQAARRVAYSATTRRDVCDTGRVELPLWRRMLRAVLPFV</sequence>
<keyword evidence="3" id="KW-1185">Reference proteome</keyword>
<feature type="compositionally biased region" description="Low complexity" evidence="1">
    <location>
        <begin position="140"/>
        <end position="156"/>
    </location>
</feature>
<dbReference type="HOGENOM" id="CLU_1294839_0_0_1"/>
<proteinExistence type="predicted"/>
<evidence type="ECO:0000313" key="3">
    <source>
        <dbReference type="Proteomes" id="UP000053257"/>
    </source>
</evidence>
<evidence type="ECO:0000313" key="2">
    <source>
        <dbReference type="EMBL" id="KIP03354.1"/>
    </source>
</evidence>
<protein>
    <submittedName>
        <fullName evidence="2">Uncharacterized protein</fullName>
    </submittedName>
</protein>
<feature type="compositionally biased region" description="Basic residues" evidence="1">
    <location>
        <begin position="10"/>
        <end position="19"/>
    </location>
</feature>
<feature type="compositionally biased region" description="Basic and acidic residues" evidence="1">
    <location>
        <begin position="41"/>
        <end position="55"/>
    </location>
</feature>
<evidence type="ECO:0000256" key="1">
    <source>
        <dbReference type="SAM" id="MobiDB-lite"/>
    </source>
</evidence>
<reference evidence="2 3" key="1">
    <citation type="journal article" date="2014" name="PLoS Genet.">
        <title>Analysis of the Phlebiopsis gigantea genome, transcriptome and secretome provides insight into its pioneer colonization strategies of wood.</title>
        <authorList>
            <person name="Hori C."/>
            <person name="Ishida T."/>
            <person name="Igarashi K."/>
            <person name="Samejima M."/>
            <person name="Suzuki H."/>
            <person name="Master E."/>
            <person name="Ferreira P."/>
            <person name="Ruiz-Duenas F.J."/>
            <person name="Held B."/>
            <person name="Canessa P."/>
            <person name="Larrondo L.F."/>
            <person name="Schmoll M."/>
            <person name="Druzhinina I.S."/>
            <person name="Kubicek C.P."/>
            <person name="Gaskell J.A."/>
            <person name="Kersten P."/>
            <person name="St John F."/>
            <person name="Glasner J."/>
            <person name="Sabat G."/>
            <person name="Splinter BonDurant S."/>
            <person name="Syed K."/>
            <person name="Yadav J."/>
            <person name="Mgbeahuruike A.C."/>
            <person name="Kovalchuk A."/>
            <person name="Asiegbu F.O."/>
            <person name="Lackner G."/>
            <person name="Hoffmeister D."/>
            <person name="Rencoret J."/>
            <person name="Gutierrez A."/>
            <person name="Sun H."/>
            <person name="Lindquist E."/>
            <person name="Barry K."/>
            <person name="Riley R."/>
            <person name="Grigoriev I.V."/>
            <person name="Henrissat B."/>
            <person name="Kues U."/>
            <person name="Berka R.M."/>
            <person name="Martinez A.T."/>
            <person name="Covert S.F."/>
            <person name="Blanchette R.A."/>
            <person name="Cullen D."/>
        </authorList>
    </citation>
    <scope>NUCLEOTIDE SEQUENCE [LARGE SCALE GENOMIC DNA]</scope>
    <source>
        <strain evidence="2 3">11061_1 CR5-6</strain>
    </source>
</reference>
<feature type="compositionally biased region" description="Low complexity" evidence="1">
    <location>
        <begin position="29"/>
        <end position="40"/>
    </location>
</feature>
<name>A0A0C3NFB2_PHLG1</name>
<dbReference type="AlphaFoldDB" id="A0A0C3NFB2"/>
<feature type="region of interest" description="Disordered" evidence="1">
    <location>
        <begin position="99"/>
        <end position="157"/>
    </location>
</feature>
<accession>A0A0C3NFB2</accession>